<gene>
    <name evidence="3" type="ORF">UXQ13_14815</name>
</gene>
<name>A0ABU8E7Y5_9ACTN</name>
<feature type="transmembrane region" description="Helical" evidence="1">
    <location>
        <begin position="294"/>
        <end position="311"/>
    </location>
</feature>
<keyword evidence="1" id="KW-0472">Membrane</keyword>
<feature type="transmembrane region" description="Helical" evidence="1">
    <location>
        <begin position="83"/>
        <end position="104"/>
    </location>
</feature>
<dbReference type="Pfam" id="PF15461">
    <property type="entry name" value="BCD"/>
    <property type="match status" value="1"/>
</dbReference>
<feature type="transmembrane region" description="Helical" evidence="1">
    <location>
        <begin position="44"/>
        <end position="62"/>
    </location>
</feature>
<feature type="binding site" evidence="1">
    <location>
        <position position="120"/>
    </location>
    <ligand>
        <name>Fe cation</name>
        <dbReference type="ChEBI" id="CHEBI:24875"/>
    </ligand>
</feature>
<keyword evidence="1" id="KW-0408">Iron</keyword>
<evidence type="ECO:0000256" key="1">
    <source>
        <dbReference type="HAMAP-Rule" id="MF_02093"/>
    </source>
</evidence>
<feature type="transmembrane region" description="Helical" evidence="1">
    <location>
        <begin position="217"/>
        <end position="242"/>
    </location>
</feature>
<dbReference type="NCBIfam" id="TIGR03753">
    <property type="entry name" value="blh_monoox"/>
    <property type="match status" value="1"/>
</dbReference>
<dbReference type="InterPro" id="IPR022270">
    <property type="entry name" value="Blh_diox"/>
</dbReference>
<dbReference type="EMBL" id="JBAPLV010000016">
    <property type="protein sequence ID" value="MEI4279739.1"/>
    <property type="molecule type" value="Genomic_DNA"/>
</dbReference>
<comment type="catalytic activity">
    <reaction evidence="1">
        <text>all-trans-beta-carotene + O2 = 2 all-trans-retinal</text>
        <dbReference type="Rhea" id="RHEA:32887"/>
        <dbReference type="ChEBI" id="CHEBI:15379"/>
        <dbReference type="ChEBI" id="CHEBI:17579"/>
        <dbReference type="ChEBI" id="CHEBI:17898"/>
        <dbReference type="EC" id="1.13.11.63"/>
    </reaction>
</comment>
<keyword evidence="1" id="KW-0560">Oxidoreductase</keyword>
<sequence>MLQTTGQDRTRRGPGPARQGRPSVVVGRALVLAVLLAQLLDPDLVARAAPVLAMAGIVLGVPHGAVDHMVPFWTGGQRPTARALGGVLAGYLATAVVAAVALVVAPTPTVAVFLLVSAVHFGRAEAVVSASDAGRPVPGLLQDVPTTLAHGLAVVGLPLVLWPAGSAQVLGHLAPAWGSPLPVPARVAIALVLAAAVLVAGTGALRDGRRAEAAELAMVVVLFAVVPPLAAFGVWFAGWHALRHTARLLDLLRGGPSAPGTARAAGRFARHAAVPTLASLAAVLVLAGPASSPAAVGAALAVVLALTFPHVRTVTALDRWAARRG</sequence>
<accession>A0ABU8E7Y5</accession>
<comment type="cofactor">
    <cofactor evidence="1">
        <name>Fe(2+)</name>
        <dbReference type="ChEBI" id="CHEBI:29033"/>
    </cofactor>
</comment>
<keyword evidence="1" id="KW-0812">Transmembrane</keyword>
<dbReference type="HAMAP" id="MF_02093">
    <property type="entry name" value="Beta_carotene_diox"/>
    <property type="match status" value="1"/>
</dbReference>
<comment type="function">
    <text evidence="1">Catalyzes the cleavage of beta-carotene at its central double bond (15,15') to yield two molecules of all-trans-retinal.</text>
</comment>
<keyword evidence="1" id="KW-0479">Metal-binding</keyword>
<comment type="caution">
    <text evidence="3">The sequence shown here is derived from an EMBL/GenBank/DDBJ whole genome shotgun (WGS) entry which is preliminary data.</text>
</comment>
<feature type="transmembrane region" description="Helical" evidence="1">
    <location>
        <begin position="185"/>
        <end position="205"/>
    </location>
</feature>
<keyword evidence="4" id="KW-1185">Reference proteome</keyword>
<keyword evidence="1" id="KW-1133">Transmembrane helix</keyword>
<organism evidence="3 4">
    <name type="scientific">Klenkia terrae</name>
    <dbReference type="NCBI Taxonomy" id="1052259"/>
    <lineage>
        <taxon>Bacteria</taxon>
        <taxon>Bacillati</taxon>
        <taxon>Actinomycetota</taxon>
        <taxon>Actinomycetes</taxon>
        <taxon>Geodermatophilales</taxon>
        <taxon>Geodermatophilaceae</taxon>
        <taxon>Klenkia</taxon>
    </lineage>
</organism>
<evidence type="ECO:0000313" key="3">
    <source>
        <dbReference type="EMBL" id="MEI4279739.1"/>
    </source>
</evidence>
<protein>
    <recommendedName>
        <fullName evidence="1">Probable beta-carotene 15,15'-dioxygenase</fullName>
        <ecNumber evidence="1">1.13.11.63</ecNumber>
    </recommendedName>
</protein>
<proteinExistence type="inferred from homology"/>
<feature type="transmembrane region" description="Helical" evidence="1">
    <location>
        <begin position="20"/>
        <end position="38"/>
    </location>
</feature>
<reference evidence="3 4" key="1">
    <citation type="submission" date="2024-03" db="EMBL/GenBank/DDBJ databases">
        <title>Draft genome sequence of Klenkia terrae.</title>
        <authorList>
            <person name="Duangmal K."/>
            <person name="Chantavorakit T."/>
        </authorList>
    </citation>
    <scope>NUCLEOTIDE SEQUENCE [LARGE SCALE GENOMIC DNA]</scope>
    <source>
        <strain evidence="3 4">JCM 17786</strain>
    </source>
</reference>
<feature type="binding site" evidence="1">
    <location>
        <position position="244"/>
    </location>
    <ligand>
        <name>Fe cation</name>
        <dbReference type="ChEBI" id="CHEBI:24875"/>
    </ligand>
</feature>
<evidence type="ECO:0000313" key="4">
    <source>
        <dbReference type="Proteomes" id="UP001373496"/>
    </source>
</evidence>
<comment type="subcellular location">
    <subcellularLocation>
        <location evidence="1">Cell membrane</location>
        <topology evidence="1">Multi-pass membrane protein</topology>
    </subcellularLocation>
</comment>
<feature type="region of interest" description="Disordered" evidence="2">
    <location>
        <begin position="1"/>
        <end position="21"/>
    </location>
</feature>
<keyword evidence="1" id="KW-1003">Cell membrane</keyword>
<evidence type="ECO:0000256" key="2">
    <source>
        <dbReference type="SAM" id="MobiDB-lite"/>
    </source>
</evidence>
<dbReference type="EC" id="1.13.11.63" evidence="1"/>
<feature type="binding site" evidence="1">
    <location>
        <position position="63"/>
    </location>
    <ligand>
        <name>Fe cation</name>
        <dbReference type="ChEBI" id="CHEBI:24875"/>
    </ligand>
</feature>
<dbReference type="Proteomes" id="UP001373496">
    <property type="component" value="Unassembled WGS sequence"/>
</dbReference>
<comment type="caution">
    <text evidence="1">Lacks conserved residue(s) required for the propagation of feature annotation.</text>
</comment>
<dbReference type="RefSeq" id="WP_336392493.1">
    <property type="nucleotide sequence ID" value="NZ_JBAPLV010000016.1"/>
</dbReference>
<comment type="similarity">
    <text evidence="1">Belongs to the Brp/Blh beta-carotene diooxygenase family.</text>
</comment>
<keyword evidence="1" id="KW-0223">Dioxygenase</keyword>
<feature type="binding site" evidence="1">
    <location>
        <position position="240"/>
    </location>
    <ligand>
        <name>Fe cation</name>
        <dbReference type="ChEBI" id="CHEBI:24875"/>
    </ligand>
</feature>